<comment type="caution">
    <text evidence="1">The sequence shown here is derived from an EMBL/GenBank/DDBJ whole genome shotgun (WGS) entry which is preliminary data.</text>
</comment>
<dbReference type="EMBL" id="BMAO01034699">
    <property type="protein sequence ID" value="GFQ98310.1"/>
    <property type="molecule type" value="Genomic_DNA"/>
</dbReference>
<keyword evidence="2" id="KW-1185">Reference proteome</keyword>
<organism evidence="1 2">
    <name type="scientific">Trichonephila clavata</name>
    <name type="common">Joro spider</name>
    <name type="synonym">Nephila clavata</name>
    <dbReference type="NCBI Taxonomy" id="2740835"/>
    <lineage>
        <taxon>Eukaryota</taxon>
        <taxon>Metazoa</taxon>
        <taxon>Ecdysozoa</taxon>
        <taxon>Arthropoda</taxon>
        <taxon>Chelicerata</taxon>
        <taxon>Arachnida</taxon>
        <taxon>Araneae</taxon>
        <taxon>Araneomorphae</taxon>
        <taxon>Entelegynae</taxon>
        <taxon>Araneoidea</taxon>
        <taxon>Nephilidae</taxon>
        <taxon>Trichonephila</taxon>
    </lineage>
</organism>
<dbReference type="AlphaFoldDB" id="A0A8X6JA05"/>
<reference evidence="1" key="1">
    <citation type="submission" date="2020-07" db="EMBL/GenBank/DDBJ databases">
        <title>Multicomponent nature underlies the extraordinary mechanical properties of spider dragline silk.</title>
        <authorList>
            <person name="Kono N."/>
            <person name="Nakamura H."/>
            <person name="Mori M."/>
            <person name="Yoshida Y."/>
            <person name="Ohtoshi R."/>
            <person name="Malay A.D."/>
            <person name="Moran D.A.P."/>
            <person name="Tomita M."/>
            <person name="Numata K."/>
            <person name="Arakawa K."/>
        </authorList>
    </citation>
    <scope>NUCLEOTIDE SEQUENCE</scope>
</reference>
<proteinExistence type="predicted"/>
<accession>A0A8X6JA05</accession>
<feature type="non-terminal residue" evidence="1">
    <location>
        <position position="1"/>
    </location>
</feature>
<sequence length="112" mass="12741">GVSDYVRTEQKGPCHLVTWKRNTVTPPMSPQLDAKAQATIARREKVLKVGGVRRGVCKRYAVCCQQLHQRNGQKSMPKDLRDSKDVLFTNLRLFQNSTTSRMLNSFKPLLNP</sequence>
<dbReference type="Proteomes" id="UP000887116">
    <property type="component" value="Unassembled WGS sequence"/>
</dbReference>
<name>A0A8X6JA05_TRICU</name>
<gene>
    <name evidence="1" type="ORF">TNCT_312471</name>
</gene>
<evidence type="ECO:0000313" key="2">
    <source>
        <dbReference type="Proteomes" id="UP000887116"/>
    </source>
</evidence>
<evidence type="ECO:0000313" key="1">
    <source>
        <dbReference type="EMBL" id="GFQ98310.1"/>
    </source>
</evidence>
<protein>
    <submittedName>
        <fullName evidence="1">Uncharacterized protein</fullName>
    </submittedName>
</protein>